<reference evidence="2" key="1">
    <citation type="submission" date="2023-10" db="EMBL/GenBank/DDBJ databases">
        <authorList>
            <consortium name="PulseNet: The National Subtyping Network for Foodborne Disease Surveillance"/>
        </authorList>
    </citation>
    <scope>NUCLEOTIDE SEQUENCE</scope>
    <source>
        <strain evidence="2">PNUSAV004886</strain>
    </source>
</reference>
<feature type="chain" id="PRO_5042513659" description="Lipoprotein" evidence="1">
    <location>
        <begin position="19"/>
        <end position="267"/>
    </location>
</feature>
<protein>
    <recommendedName>
        <fullName evidence="4">Lipoprotein</fullName>
    </recommendedName>
</protein>
<comment type="caution">
    <text evidence="2">The sequence shown here is derived from an EMBL/GenBank/DDBJ whole genome shotgun (WGS) entry which is preliminary data.</text>
</comment>
<evidence type="ECO:0008006" key="4">
    <source>
        <dbReference type="Google" id="ProtNLM"/>
    </source>
</evidence>
<dbReference type="AlphaFoldDB" id="A0AAI9CVF7"/>
<evidence type="ECO:0000313" key="3">
    <source>
        <dbReference type="Proteomes" id="UP001253463"/>
    </source>
</evidence>
<organism evidence="2 3">
    <name type="scientific">Vibrio navarrensis</name>
    <dbReference type="NCBI Taxonomy" id="29495"/>
    <lineage>
        <taxon>Bacteria</taxon>
        <taxon>Pseudomonadati</taxon>
        <taxon>Pseudomonadota</taxon>
        <taxon>Gammaproteobacteria</taxon>
        <taxon>Vibrionales</taxon>
        <taxon>Vibrionaceae</taxon>
        <taxon>Vibrio</taxon>
    </lineage>
</organism>
<dbReference type="PROSITE" id="PS51257">
    <property type="entry name" value="PROKAR_LIPOPROTEIN"/>
    <property type="match status" value="1"/>
</dbReference>
<name>A0AAI9CVF7_9VIBR</name>
<sequence>MKLLRSLSLISISLLVIGCTTLDSNSDFEDIVKSTKERSSYVELQAKSIQPDTQALIGTNLVKAELFYLAVMPKSHSASVRDSKIRMSVSYFKSYDSFKSANLLGNDIELVDYRPTAESCTEHCTVTQWFEIPVQQGFFNKFEGSMVTFLLSSGPKHSVNISVPKAYFSQVEKEGEFILGKDTGGERGINVSTPSKSETRSTEMVKYWYDKASELEQKEFINYAFINRDGIVEKVSGETPAMNMMVYWYGEATLQERKMLLKWLISQ</sequence>
<evidence type="ECO:0000313" key="2">
    <source>
        <dbReference type="EMBL" id="ELN6932964.1"/>
    </source>
</evidence>
<keyword evidence="1" id="KW-0732">Signal</keyword>
<dbReference type="Proteomes" id="UP001253463">
    <property type="component" value="Unassembled WGS sequence"/>
</dbReference>
<gene>
    <name evidence="2" type="ORF">RZY48_002382</name>
</gene>
<dbReference type="EMBL" id="ABNSCA010000005">
    <property type="protein sequence ID" value="ELN6932964.1"/>
    <property type="molecule type" value="Genomic_DNA"/>
</dbReference>
<accession>A0AAI9CVF7</accession>
<evidence type="ECO:0000256" key="1">
    <source>
        <dbReference type="SAM" id="SignalP"/>
    </source>
</evidence>
<feature type="signal peptide" evidence="1">
    <location>
        <begin position="1"/>
        <end position="18"/>
    </location>
</feature>
<proteinExistence type="predicted"/>